<evidence type="ECO:0000313" key="2">
    <source>
        <dbReference type="Proteomes" id="UP000295689"/>
    </source>
</evidence>
<organism evidence="1 2">
    <name type="scientific">Mesobacillus foraminis</name>
    <dbReference type="NCBI Taxonomy" id="279826"/>
    <lineage>
        <taxon>Bacteria</taxon>
        <taxon>Bacillati</taxon>
        <taxon>Bacillota</taxon>
        <taxon>Bacilli</taxon>
        <taxon>Bacillales</taxon>
        <taxon>Bacillaceae</taxon>
        <taxon>Mesobacillus</taxon>
    </lineage>
</organism>
<dbReference type="EMBL" id="SLVV01000006">
    <property type="protein sequence ID" value="TCN25174.1"/>
    <property type="molecule type" value="Genomic_DNA"/>
</dbReference>
<dbReference type="InterPro" id="IPR025047">
    <property type="entry name" value="DUF3986"/>
</dbReference>
<dbReference type="AlphaFoldDB" id="A0A4R2BGZ6"/>
<dbReference type="Pfam" id="PF13143">
    <property type="entry name" value="DUF3986"/>
    <property type="match status" value="1"/>
</dbReference>
<dbReference type="Proteomes" id="UP000295689">
    <property type="component" value="Unassembled WGS sequence"/>
</dbReference>
<accession>A0A4R2BGZ6</accession>
<protein>
    <submittedName>
        <fullName evidence="1">Uncharacterized protein DUF3986</fullName>
    </submittedName>
</protein>
<dbReference type="RefSeq" id="WP_132006723.1">
    <property type="nucleotide sequence ID" value="NZ_JABUHM010000004.1"/>
</dbReference>
<proteinExistence type="predicted"/>
<evidence type="ECO:0000313" key="1">
    <source>
        <dbReference type="EMBL" id="TCN25174.1"/>
    </source>
</evidence>
<gene>
    <name evidence="1" type="ORF">EV146_106378</name>
</gene>
<sequence>MRYDNRYHLHLGYYDNGADIECVAYKRLSEPVWDIYFDFDFYGVAPVPQENEMTLKYSGTRILSIDGEELDEQVGIQEFKEWLAANNII</sequence>
<comment type="caution">
    <text evidence="1">The sequence shown here is derived from an EMBL/GenBank/DDBJ whole genome shotgun (WGS) entry which is preliminary data.</text>
</comment>
<reference evidence="1 2" key="1">
    <citation type="journal article" date="2015" name="Stand. Genomic Sci.">
        <title>Genomic Encyclopedia of Bacterial and Archaeal Type Strains, Phase III: the genomes of soil and plant-associated and newly described type strains.</title>
        <authorList>
            <person name="Whitman W.B."/>
            <person name="Woyke T."/>
            <person name="Klenk H.P."/>
            <person name="Zhou Y."/>
            <person name="Lilburn T.G."/>
            <person name="Beck B.J."/>
            <person name="De Vos P."/>
            <person name="Vandamme P."/>
            <person name="Eisen J.A."/>
            <person name="Garrity G."/>
            <person name="Hugenholtz P."/>
            <person name="Kyrpides N.C."/>
        </authorList>
    </citation>
    <scope>NUCLEOTIDE SEQUENCE [LARGE SCALE GENOMIC DNA]</scope>
    <source>
        <strain evidence="1 2">CV53</strain>
    </source>
</reference>
<keyword evidence="2" id="KW-1185">Reference proteome</keyword>
<name>A0A4R2BGZ6_9BACI</name>